<accession>A0A918N4C9</accession>
<evidence type="ECO:0000313" key="2">
    <source>
        <dbReference type="EMBL" id="GGX34468.1"/>
    </source>
</evidence>
<dbReference type="EMBL" id="BMWS01000046">
    <property type="protein sequence ID" value="GGX34468.1"/>
    <property type="molecule type" value="Genomic_DNA"/>
</dbReference>
<organism evidence="2 3">
    <name type="scientific">Aquimarina muelleri</name>
    <dbReference type="NCBI Taxonomy" id="279356"/>
    <lineage>
        <taxon>Bacteria</taxon>
        <taxon>Pseudomonadati</taxon>
        <taxon>Bacteroidota</taxon>
        <taxon>Flavobacteriia</taxon>
        <taxon>Flavobacteriales</taxon>
        <taxon>Flavobacteriaceae</taxon>
        <taxon>Aquimarina</taxon>
    </lineage>
</organism>
<gene>
    <name evidence="2" type="ORF">GCM10007384_38850</name>
</gene>
<dbReference type="InterPro" id="IPR027372">
    <property type="entry name" value="Phytase-like_dom"/>
</dbReference>
<name>A0A918N4C9_9FLAO</name>
<sequence>MINGVIHIAMVQKIGKYILIVLLTCNCSNNNKSEKTTNAGTITNEQVEEQNTISKLVFIDEFIIPYTEINGVPIGGFSGMDYKNGKWYIICDTSTPPIRYYEAQIDYNKNAFTSVKIDTMIEIKDTTGNSLIQGIVDPEAIRFDPNTQKIIYTSEGSIVNNINPALIEIDPKGNQTRSFTLPNNFRANTQNDTLGPRHNGVLEGLSLSIDDRGYWISCELPLIEDGPEPTTTDTQSPVRITYINKTSGIAERQFAYELDPVARKAALGTTFEVNGLVEILEYDTNKFLALERSFSSGYADGGNSVKIYKVDASNATNTLSLEALSSSRYTPAIKTLLFDFDTIRNQLTNITVDNLEGITFGSTLEDGSRTIVVISDNNFNSFYPQYNQLIAFKIVP</sequence>
<keyword evidence="3" id="KW-1185">Reference proteome</keyword>
<dbReference type="Proteomes" id="UP000601108">
    <property type="component" value="Unassembled WGS sequence"/>
</dbReference>
<evidence type="ECO:0000259" key="1">
    <source>
        <dbReference type="Pfam" id="PF13449"/>
    </source>
</evidence>
<dbReference type="AlphaFoldDB" id="A0A918N4C9"/>
<dbReference type="Pfam" id="PF13449">
    <property type="entry name" value="Phytase-like"/>
    <property type="match status" value="1"/>
</dbReference>
<comment type="caution">
    <text evidence="2">The sequence shown here is derived from an EMBL/GenBank/DDBJ whole genome shotgun (WGS) entry which is preliminary data.</text>
</comment>
<protein>
    <recommendedName>
        <fullName evidence="1">Phytase-like domain-containing protein</fullName>
    </recommendedName>
</protein>
<evidence type="ECO:0000313" key="3">
    <source>
        <dbReference type="Proteomes" id="UP000601108"/>
    </source>
</evidence>
<reference evidence="2 3" key="1">
    <citation type="journal article" date="2014" name="Int. J. Syst. Evol. Microbiol.">
        <title>Complete genome sequence of Corynebacterium casei LMG S-19264T (=DSM 44701T), isolated from a smear-ripened cheese.</title>
        <authorList>
            <consortium name="US DOE Joint Genome Institute (JGI-PGF)"/>
            <person name="Walter F."/>
            <person name="Albersmeier A."/>
            <person name="Kalinowski J."/>
            <person name="Ruckert C."/>
        </authorList>
    </citation>
    <scope>NUCLEOTIDE SEQUENCE [LARGE SCALE GENOMIC DNA]</scope>
    <source>
        <strain evidence="2 3">KCTC 12285</strain>
    </source>
</reference>
<feature type="domain" description="Phytase-like" evidence="1">
    <location>
        <begin position="73"/>
        <end position="379"/>
    </location>
</feature>
<proteinExistence type="predicted"/>